<feature type="domain" description="E3 ubiquitin-protein ligase listerin N-terminal" evidence="2">
    <location>
        <begin position="52"/>
        <end position="101"/>
    </location>
</feature>
<dbReference type="Pfam" id="PF22958">
    <property type="entry name" value="Ltn1_1st"/>
    <property type="match status" value="1"/>
</dbReference>
<keyword evidence="1" id="KW-0862">Zinc</keyword>
<comment type="function">
    <text evidence="1">E3 ubiquitin-protein ligase. Component of the ribosome quality control complex (RQC), a ribosome-associated complex that mediates ubiquitination and extraction of incompletely synthesized nascent chains for proteasomal degradation.</text>
</comment>
<dbReference type="GO" id="GO:0005829">
    <property type="term" value="C:cytosol"/>
    <property type="evidence" value="ECO:0007669"/>
    <property type="project" value="UniProtKB-UniRule"/>
</dbReference>
<keyword evidence="1" id="KW-0479">Metal-binding</keyword>
<sequence length="116" mass="12691">MSKKFKSQASSSRAAAGAFGGFGGFSNAFDSGGREPSALTYITEPPDLTRISDQQLVIAYKNLLKKDEITRTKALEELKEYIASVEAKNGTVDEGFLEAWVCTHNFNLYKESETIG</sequence>
<protein>
    <recommendedName>
        <fullName evidence="1">E3 ubiquitin-protein ligase listerin</fullName>
        <ecNumber evidence="1">2.3.2.27</ecNumber>
    </recommendedName>
    <alternativeName>
        <fullName evidence="1">RING-type E3 ubiquitin transferase listerin</fullName>
    </alternativeName>
</protein>
<comment type="catalytic activity">
    <reaction evidence="1">
        <text>S-ubiquitinyl-[E2 ubiquitin-conjugating enzyme]-L-cysteine + [acceptor protein]-L-lysine = [E2 ubiquitin-conjugating enzyme]-L-cysteine + N(6)-ubiquitinyl-[acceptor protein]-L-lysine.</text>
        <dbReference type="EC" id="2.3.2.27"/>
    </reaction>
</comment>
<dbReference type="PANTHER" id="PTHR12389:SF0">
    <property type="entry name" value="E3 UBIQUITIN-PROTEIN LIGASE LISTERIN"/>
    <property type="match status" value="1"/>
</dbReference>
<evidence type="ECO:0000259" key="2">
    <source>
        <dbReference type="Pfam" id="PF22958"/>
    </source>
</evidence>
<dbReference type="GO" id="GO:0061630">
    <property type="term" value="F:ubiquitin protein ligase activity"/>
    <property type="evidence" value="ECO:0007669"/>
    <property type="project" value="UniProtKB-UniRule"/>
</dbReference>
<comment type="caution">
    <text evidence="3">The sequence shown here is derived from an EMBL/GenBank/DDBJ whole genome shotgun (WGS) entry which is preliminary data.</text>
</comment>
<keyword evidence="1" id="KW-0863">Zinc-finger</keyword>
<dbReference type="Proteomes" id="UP000186955">
    <property type="component" value="Unassembled WGS sequence"/>
</dbReference>
<name>A0A1Q5U1S4_9EURO</name>
<comment type="similarity">
    <text evidence="1">Belongs to the LTN1 family.</text>
</comment>
<dbReference type="STRING" id="1316194.A0A1Q5U1S4"/>
<dbReference type="PANTHER" id="PTHR12389">
    <property type="entry name" value="ZINC FINGER PROTEIN 294"/>
    <property type="match status" value="1"/>
</dbReference>
<dbReference type="EC" id="2.3.2.27" evidence="1"/>
<dbReference type="InterPro" id="IPR054476">
    <property type="entry name" value="Ltn1_N"/>
</dbReference>
<dbReference type="GO" id="GO:1990116">
    <property type="term" value="P:ribosome-associated ubiquitin-dependent protein catabolic process"/>
    <property type="evidence" value="ECO:0007669"/>
    <property type="project" value="UniProtKB-UniRule"/>
</dbReference>
<evidence type="ECO:0000313" key="4">
    <source>
        <dbReference type="Proteomes" id="UP000186955"/>
    </source>
</evidence>
<organism evidence="3 4">
    <name type="scientific">Penicillium subrubescens</name>
    <dbReference type="NCBI Taxonomy" id="1316194"/>
    <lineage>
        <taxon>Eukaryota</taxon>
        <taxon>Fungi</taxon>
        <taxon>Dikarya</taxon>
        <taxon>Ascomycota</taxon>
        <taxon>Pezizomycotina</taxon>
        <taxon>Eurotiomycetes</taxon>
        <taxon>Eurotiomycetidae</taxon>
        <taxon>Eurotiales</taxon>
        <taxon>Aspergillaceae</taxon>
        <taxon>Penicillium</taxon>
    </lineage>
</organism>
<dbReference type="GO" id="GO:0043023">
    <property type="term" value="F:ribosomal large subunit binding"/>
    <property type="evidence" value="ECO:0007669"/>
    <property type="project" value="TreeGrafter"/>
</dbReference>
<evidence type="ECO:0000313" key="3">
    <source>
        <dbReference type="EMBL" id="OKP06391.1"/>
    </source>
</evidence>
<dbReference type="InterPro" id="IPR039795">
    <property type="entry name" value="LTN1/Rkr1"/>
</dbReference>
<keyword evidence="4" id="KW-1185">Reference proteome</keyword>
<dbReference type="GO" id="GO:0072344">
    <property type="term" value="P:rescue of stalled ribosome"/>
    <property type="evidence" value="ECO:0007669"/>
    <property type="project" value="UniProtKB-UniRule"/>
</dbReference>
<dbReference type="AlphaFoldDB" id="A0A1Q5U1S4"/>
<dbReference type="EMBL" id="MNBE01000598">
    <property type="protein sequence ID" value="OKP06391.1"/>
    <property type="molecule type" value="Genomic_DNA"/>
</dbReference>
<accession>A0A1Q5U1S4</accession>
<keyword evidence="1" id="KW-0808">Transferase</keyword>
<dbReference type="GO" id="GO:1990112">
    <property type="term" value="C:RQC complex"/>
    <property type="evidence" value="ECO:0007669"/>
    <property type="project" value="UniProtKB-UniRule"/>
</dbReference>
<comment type="subunit">
    <text evidence="1">Component of the ribosome quality control complex (RQC).</text>
</comment>
<comment type="pathway">
    <text evidence="1">Protein modification; protein ubiquitination.</text>
</comment>
<gene>
    <name evidence="3" type="ORF">PENSUB_6381</name>
</gene>
<reference evidence="3 4" key="1">
    <citation type="submission" date="2016-10" db="EMBL/GenBank/DDBJ databases">
        <title>Genome sequence of the ascomycete fungus Penicillium subrubescens.</title>
        <authorList>
            <person name="De Vries R.P."/>
            <person name="Peng M."/>
            <person name="Dilokpimol A."/>
            <person name="Hilden K."/>
            <person name="Makela M.R."/>
            <person name="Grigoriev I."/>
            <person name="Riley R."/>
            <person name="Granchi Z."/>
        </authorList>
    </citation>
    <scope>NUCLEOTIDE SEQUENCE [LARGE SCALE GENOMIC DNA]</scope>
    <source>
        <strain evidence="3 4">CBS 132785</strain>
    </source>
</reference>
<dbReference type="GO" id="GO:0008270">
    <property type="term" value="F:zinc ion binding"/>
    <property type="evidence" value="ECO:0007669"/>
    <property type="project" value="UniProtKB-KW"/>
</dbReference>
<evidence type="ECO:0000256" key="1">
    <source>
        <dbReference type="RuleBase" id="RU367090"/>
    </source>
</evidence>
<keyword evidence="1" id="KW-0833">Ubl conjugation pathway</keyword>
<proteinExistence type="inferred from homology"/>